<protein>
    <recommendedName>
        <fullName evidence="1">Protein phosphatase</fullName>
        <ecNumber evidence="1">3.1.3.16</ecNumber>
    </recommendedName>
</protein>
<proteinExistence type="inferred from homology"/>
<comment type="catalytic activity">
    <reaction evidence="1">
        <text>O-phospho-L-seryl-[protein] + H2O = L-seryl-[protein] + phosphate</text>
        <dbReference type="Rhea" id="RHEA:20629"/>
        <dbReference type="Rhea" id="RHEA-COMP:9863"/>
        <dbReference type="Rhea" id="RHEA-COMP:11604"/>
        <dbReference type="ChEBI" id="CHEBI:15377"/>
        <dbReference type="ChEBI" id="CHEBI:29999"/>
        <dbReference type="ChEBI" id="CHEBI:43474"/>
        <dbReference type="ChEBI" id="CHEBI:83421"/>
        <dbReference type="EC" id="3.1.3.16"/>
    </reaction>
</comment>
<organism evidence="3 4">
    <name type="scientific">Vigna mungo</name>
    <name type="common">Black gram</name>
    <name type="synonym">Phaseolus mungo</name>
    <dbReference type="NCBI Taxonomy" id="3915"/>
    <lineage>
        <taxon>Eukaryota</taxon>
        <taxon>Viridiplantae</taxon>
        <taxon>Streptophyta</taxon>
        <taxon>Embryophyta</taxon>
        <taxon>Tracheophyta</taxon>
        <taxon>Spermatophyta</taxon>
        <taxon>Magnoliopsida</taxon>
        <taxon>eudicotyledons</taxon>
        <taxon>Gunneridae</taxon>
        <taxon>Pentapetalae</taxon>
        <taxon>rosids</taxon>
        <taxon>fabids</taxon>
        <taxon>Fabales</taxon>
        <taxon>Fabaceae</taxon>
        <taxon>Papilionoideae</taxon>
        <taxon>50 kb inversion clade</taxon>
        <taxon>NPAAA clade</taxon>
        <taxon>indigoferoid/millettioid clade</taxon>
        <taxon>Phaseoleae</taxon>
        <taxon>Vigna</taxon>
    </lineage>
</organism>
<dbReference type="Proteomes" id="UP001374535">
    <property type="component" value="Chromosome 10"/>
</dbReference>
<gene>
    <name evidence="3" type="ORF">V8G54_032151</name>
</gene>
<evidence type="ECO:0000259" key="2">
    <source>
        <dbReference type="PROSITE" id="PS51746"/>
    </source>
</evidence>
<keyword evidence="4" id="KW-1185">Reference proteome</keyword>
<dbReference type="GO" id="GO:0009507">
    <property type="term" value="C:chloroplast"/>
    <property type="evidence" value="ECO:0007669"/>
    <property type="project" value="TreeGrafter"/>
</dbReference>
<dbReference type="InterPro" id="IPR001932">
    <property type="entry name" value="PPM-type_phosphatase-like_dom"/>
</dbReference>
<keyword evidence="1" id="KW-0378">Hydrolase</keyword>
<comment type="cofactor">
    <cofactor evidence="1">
        <name>Mg(2+)</name>
        <dbReference type="ChEBI" id="CHEBI:18420"/>
    </cofactor>
</comment>
<dbReference type="AlphaFoldDB" id="A0AAQ3RF30"/>
<evidence type="ECO:0000256" key="1">
    <source>
        <dbReference type="RuleBase" id="RU366020"/>
    </source>
</evidence>
<dbReference type="InterPro" id="IPR036457">
    <property type="entry name" value="PPM-type-like_dom_sf"/>
</dbReference>
<dbReference type="SMART" id="SM00332">
    <property type="entry name" value="PP2Cc"/>
    <property type="match status" value="1"/>
</dbReference>
<dbReference type="PANTHER" id="PTHR12320">
    <property type="entry name" value="PROTEIN PHOSPHATASE 2C"/>
    <property type="match status" value="1"/>
</dbReference>
<dbReference type="InterPro" id="IPR039123">
    <property type="entry name" value="PPTC7"/>
</dbReference>
<evidence type="ECO:0000313" key="3">
    <source>
        <dbReference type="EMBL" id="WVY93063.1"/>
    </source>
</evidence>
<dbReference type="GO" id="GO:0046872">
    <property type="term" value="F:metal ion binding"/>
    <property type="evidence" value="ECO:0007669"/>
    <property type="project" value="UniProtKB-UniRule"/>
</dbReference>
<dbReference type="EC" id="3.1.3.16" evidence="1"/>
<evidence type="ECO:0000313" key="4">
    <source>
        <dbReference type="Proteomes" id="UP001374535"/>
    </source>
</evidence>
<dbReference type="EMBL" id="CP144691">
    <property type="protein sequence ID" value="WVY93063.1"/>
    <property type="molecule type" value="Genomic_DNA"/>
</dbReference>
<accession>A0AAQ3RF30</accession>
<comment type="similarity">
    <text evidence="1">Belongs to the PP2C family.</text>
</comment>
<keyword evidence="1" id="KW-0904">Protein phosphatase</keyword>
<comment type="cofactor">
    <cofactor evidence="1">
        <name>Mn(2+)</name>
        <dbReference type="ChEBI" id="CHEBI:29035"/>
    </cofactor>
</comment>
<dbReference type="SMART" id="SM00331">
    <property type="entry name" value="PP2C_SIG"/>
    <property type="match status" value="1"/>
</dbReference>
<dbReference type="PANTHER" id="PTHR12320:SF60">
    <property type="entry name" value="PROTEIN PHOSPHATASE 2C 26-RELATED"/>
    <property type="match status" value="1"/>
</dbReference>
<reference evidence="3 4" key="1">
    <citation type="journal article" date="2023" name="Life. Sci Alliance">
        <title>Evolutionary insights into 3D genome organization and epigenetic landscape of Vigna mungo.</title>
        <authorList>
            <person name="Junaid A."/>
            <person name="Singh B."/>
            <person name="Bhatia S."/>
        </authorList>
    </citation>
    <scope>NUCLEOTIDE SEQUENCE [LARGE SCALE GENOMIC DNA]</scope>
    <source>
        <strain evidence="3">Urdbean</strain>
    </source>
</reference>
<sequence length="377" mass="41255">MAVCDGERALRLKRETMAIPVLRAAMISHSQSQQLIHSLSAINETAKRRKTVVFSSSFSELNPLIRSEVSFCVGTCLIPHPKKVVANSNPIELKPLHIKPFPCFVNTGGEDAFFVSNYNGGVIAVADGVSGYATFFSGSCTVEDSKTKKKKPPEYRSFNYDSHFWAEEDVDPSLFPRELLANASNFIEDEEVNYDPQILIRKAHAATSSTGSATVSIVAMLEKNGTLRIANVGDCGLKLIRNGHVVFSTSPQEHYFDCPFQLSSERAGQTYLDAAVCNVELMEGDTIVMGSDGLFDNVFDHEIVQTIVKYKDVAETAKSLANLASSHALDSNFDSPYSLEARSRGFKPPLWKKILGMKLTGGKLDDITVIVGQVVSS</sequence>
<keyword evidence="1" id="KW-0464">Manganese</keyword>
<dbReference type="SUPFAM" id="SSF81606">
    <property type="entry name" value="PP2C-like"/>
    <property type="match status" value="1"/>
</dbReference>
<dbReference type="Gene3D" id="3.60.40.10">
    <property type="entry name" value="PPM-type phosphatase domain"/>
    <property type="match status" value="1"/>
</dbReference>
<keyword evidence="1" id="KW-0479">Metal-binding</keyword>
<comment type="catalytic activity">
    <reaction evidence="1">
        <text>O-phospho-L-threonyl-[protein] + H2O = L-threonyl-[protein] + phosphate</text>
        <dbReference type="Rhea" id="RHEA:47004"/>
        <dbReference type="Rhea" id="RHEA-COMP:11060"/>
        <dbReference type="Rhea" id="RHEA-COMP:11605"/>
        <dbReference type="ChEBI" id="CHEBI:15377"/>
        <dbReference type="ChEBI" id="CHEBI:30013"/>
        <dbReference type="ChEBI" id="CHEBI:43474"/>
        <dbReference type="ChEBI" id="CHEBI:61977"/>
        <dbReference type="EC" id="3.1.3.16"/>
    </reaction>
</comment>
<dbReference type="GO" id="GO:0004722">
    <property type="term" value="F:protein serine/threonine phosphatase activity"/>
    <property type="evidence" value="ECO:0007669"/>
    <property type="project" value="UniProtKB-EC"/>
</dbReference>
<keyword evidence="1" id="KW-0460">Magnesium</keyword>
<dbReference type="PROSITE" id="PS51746">
    <property type="entry name" value="PPM_2"/>
    <property type="match status" value="1"/>
</dbReference>
<feature type="domain" description="PPM-type phosphatase" evidence="2">
    <location>
        <begin position="95"/>
        <end position="374"/>
    </location>
</feature>
<name>A0AAQ3RF30_VIGMU</name>